<dbReference type="InterPro" id="IPR012476">
    <property type="entry name" value="GLE1"/>
</dbReference>
<evidence type="ECO:0000313" key="12">
    <source>
        <dbReference type="EMBL" id="KZZ96582.1"/>
    </source>
</evidence>
<evidence type="ECO:0000256" key="7">
    <source>
        <dbReference type="ARBA" id="ARBA00023132"/>
    </source>
</evidence>
<sequence length="548" mass="59745">MAKPSPRRRSQLLSGSDRGFLSNFLSDGRNTEDSHRDALAAAQVEHARVRDTAIRVYELHELELEHSRILEKERLEEVRLRAEAAIAEEEIRLQELRAKSIPKPPPPKLEPPPPSSAEKATEEKRPEPAAPIPAEPNKSSTNSHAQINAQLPAVTKPQSNGPFPGLVAPSTAHSNPFGSLGHETTQSQKPAAANSSEANTASTNTARAGQPNTQNHGAQARTPAPDPDPLSNRYRQIHQALKQLRKDVVAASKDPSSPLKGKLGNIRRELRVSVGQLAGGKGANAQLTSRIMAILRQSLEGQIPSPPVQVDQFVAVPREPSDMDVPHNGTELPSFFIYLLNIIAKSIIGQFILECSANPQNADPIGVFTAQVFSQPDFSWRNESLIDILLAKFRMACPVMFGARGNDRTEKGRQALGWKRIGPTAWIDEDKHRDRMIGLAAGFAAISLRDFSRASKKNPFPPTHYWKALARIVNADPGDISATQLVVLRSMIDGYEQRFLNFYGNAAVAALRLALVEVPKKAPANSEAGATLRAMGDILREKTGLVLS</sequence>
<dbReference type="GO" id="GO:0000822">
    <property type="term" value="F:inositol hexakisphosphate binding"/>
    <property type="evidence" value="ECO:0007669"/>
    <property type="project" value="TreeGrafter"/>
</dbReference>
<comment type="similarity">
    <text evidence="2">Belongs to the GLE1 family.</text>
</comment>
<dbReference type="EMBL" id="AZGY01000007">
    <property type="protein sequence ID" value="KZZ96582.1"/>
    <property type="molecule type" value="Genomic_DNA"/>
</dbReference>
<comment type="subcellular location">
    <subcellularLocation>
        <location evidence="1">Nucleus</location>
        <location evidence="1">Nuclear pore complex</location>
    </subcellularLocation>
</comment>
<comment type="caution">
    <text evidence="12">The sequence shown here is derived from an EMBL/GenBank/DDBJ whole genome shotgun (WGS) entry which is preliminary data.</text>
</comment>
<dbReference type="STRING" id="1081109.A0A162INP6"/>
<dbReference type="GO" id="GO:0016973">
    <property type="term" value="P:poly(A)+ mRNA export from nucleus"/>
    <property type="evidence" value="ECO:0007669"/>
    <property type="project" value="InterPro"/>
</dbReference>
<dbReference type="Pfam" id="PF07817">
    <property type="entry name" value="GLE1"/>
    <property type="match status" value="1"/>
</dbReference>
<dbReference type="Proteomes" id="UP000078544">
    <property type="component" value="Unassembled WGS sequence"/>
</dbReference>
<feature type="compositionally biased region" description="Basic residues" evidence="11">
    <location>
        <begin position="1"/>
        <end position="10"/>
    </location>
</feature>
<evidence type="ECO:0000256" key="1">
    <source>
        <dbReference type="ARBA" id="ARBA00004567"/>
    </source>
</evidence>
<dbReference type="GO" id="GO:0005737">
    <property type="term" value="C:cytoplasm"/>
    <property type="evidence" value="ECO:0007669"/>
    <property type="project" value="TreeGrafter"/>
</dbReference>
<evidence type="ECO:0000256" key="9">
    <source>
        <dbReference type="ARBA" id="ARBA00026227"/>
    </source>
</evidence>
<dbReference type="GO" id="GO:0005543">
    <property type="term" value="F:phospholipid binding"/>
    <property type="evidence" value="ECO:0007669"/>
    <property type="project" value="TreeGrafter"/>
</dbReference>
<keyword evidence="3" id="KW-0813">Transport</keyword>
<accession>A0A162INP6</accession>
<feature type="compositionally biased region" description="Pro residues" evidence="11">
    <location>
        <begin position="102"/>
        <end position="115"/>
    </location>
</feature>
<evidence type="ECO:0000256" key="2">
    <source>
        <dbReference type="ARBA" id="ARBA00011056"/>
    </source>
</evidence>
<dbReference type="OrthoDB" id="420884at2759"/>
<keyword evidence="6" id="KW-0811">Translocation</keyword>
<feature type="region of interest" description="Disordered" evidence="11">
    <location>
        <begin position="97"/>
        <end position="232"/>
    </location>
</feature>
<evidence type="ECO:0000256" key="10">
    <source>
        <dbReference type="ARBA" id="ARBA00029983"/>
    </source>
</evidence>
<dbReference type="AlphaFoldDB" id="A0A162INP6"/>
<evidence type="ECO:0000256" key="8">
    <source>
        <dbReference type="ARBA" id="ARBA00023242"/>
    </source>
</evidence>
<evidence type="ECO:0000256" key="11">
    <source>
        <dbReference type="SAM" id="MobiDB-lite"/>
    </source>
</evidence>
<keyword evidence="8" id="KW-0539">Nucleus</keyword>
<feature type="compositionally biased region" description="Polar residues" evidence="11">
    <location>
        <begin position="137"/>
        <end position="149"/>
    </location>
</feature>
<organism evidence="12 13">
    <name type="scientific">Moelleriella libera RCEF 2490</name>
    <dbReference type="NCBI Taxonomy" id="1081109"/>
    <lineage>
        <taxon>Eukaryota</taxon>
        <taxon>Fungi</taxon>
        <taxon>Dikarya</taxon>
        <taxon>Ascomycota</taxon>
        <taxon>Pezizomycotina</taxon>
        <taxon>Sordariomycetes</taxon>
        <taxon>Hypocreomycetidae</taxon>
        <taxon>Hypocreales</taxon>
        <taxon>Clavicipitaceae</taxon>
        <taxon>Moelleriella</taxon>
    </lineage>
</organism>
<dbReference type="Gene3D" id="1.25.40.510">
    <property type="entry name" value="GLE1-like"/>
    <property type="match status" value="1"/>
</dbReference>
<dbReference type="GO" id="GO:0015031">
    <property type="term" value="P:protein transport"/>
    <property type="evidence" value="ECO:0007669"/>
    <property type="project" value="UniProtKB-KW"/>
</dbReference>
<dbReference type="PANTHER" id="PTHR12960">
    <property type="entry name" value="GLE-1-RELATED"/>
    <property type="match status" value="1"/>
</dbReference>
<evidence type="ECO:0000256" key="3">
    <source>
        <dbReference type="ARBA" id="ARBA00022448"/>
    </source>
</evidence>
<dbReference type="GO" id="GO:0031369">
    <property type="term" value="F:translation initiation factor binding"/>
    <property type="evidence" value="ECO:0007669"/>
    <property type="project" value="TreeGrafter"/>
</dbReference>
<gene>
    <name evidence="12" type="ORF">AAL_03811</name>
</gene>
<name>A0A162INP6_9HYPO</name>
<evidence type="ECO:0000256" key="5">
    <source>
        <dbReference type="ARBA" id="ARBA00022927"/>
    </source>
</evidence>
<keyword evidence="5" id="KW-0653">Protein transport</keyword>
<dbReference type="PANTHER" id="PTHR12960:SF0">
    <property type="entry name" value="MRNA EXPORT FACTOR GLE1"/>
    <property type="match status" value="1"/>
</dbReference>
<evidence type="ECO:0000256" key="6">
    <source>
        <dbReference type="ARBA" id="ARBA00023010"/>
    </source>
</evidence>
<evidence type="ECO:0000256" key="4">
    <source>
        <dbReference type="ARBA" id="ARBA00022816"/>
    </source>
</evidence>
<feature type="region of interest" description="Disordered" evidence="11">
    <location>
        <begin position="1"/>
        <end position="37"/>
    </location>
</feature>
<protein>
    <recommendedName>
        <fullName evidence="9">mRNA export factor GLE1</fullName>
    </recommendedName>
    <alternativeName>
        <fullName evidence="10">Nucleoporin GLE1</fullName>
    </alternativeName>
</protein>
<keyword evidence="13" id="KW-1185">Reference proteome</keyword>
<dbReference type="GO" id="GO:0044614">
    <property type="term" value="C:nuclear pore cytoplasmic filaments"/>
    <property type="evidence" value="ECO:0007669"/>
    <property type="project" value="TreeGrafter"/>
</dbReference>
<keyword evidence="7" id="KW-0906">Nuclear pore complex</keyword>
<keyword evidence="4" id="KW-0509">mRNA transport</keyword>
<reference evidence="12 13" key="1">
    <citation type="journal article" date="2016" name="Genome Biol. Evol.">
        <title>Divergent and convergent evolution of fungal pathogenicity.</title>
        <authorList>
            <person name="Shang Y."/>
            <person name="Xiao G."/>
            <person name="Zheng P."/>
            <person name="Cen K."/>
            <person name="Zhan S."/>
            <person name="Wang C."/>
        </authorList>
    </citation>
    <scope>NUCLEOTIDE SEQUENCE [LARGE SCALE GENOMIC DNA]</scope>
    <source>
        <strain evidence="12 13">RCEF 2490</strain>
    </source>
</reference>
<proteinExistence type="inferred from homology"/>
<feature type="compositionally biased region" description="Polar residues" evidence="11">
    <location>
        <begin position="171"/>
        <end position="189"/>
    </location>
</feature>
<evidence type="ECO:0000313" key="13">
    <source>
        <dbReference type="Proteomes" id="UP000078544"/>
    </source>
</evidence>
<feature type="compositionally biased region" description="Low complexity" evidence="11">
    <location>
        <begin position="191"/>
        <end position="208"/>
    </location>
</feature>
<dbReference type="InterPro" id="IPR038506">
    <property type="entry name" value="GLE1-like_sf"/>
</dbReference>